<comment type="similarity">
    <text evidence="6">Belongs to the even-skipped homeobox family.</text>
</comment>
<evidence type="ECO:0000256" key="1">
    <source>
        <dbReference type="ARBA" id="ARBA00004123"/>
    </source>
</evidence>
<dbReference type="AlphaFoldDB" id="A0A8B7NNW1"/>
<keyword evidence="4 7" id="KW-0371">Homeobox</keyword>
<keyword evidence="3 7" id="KW-0238">DNA-binding</keyword>
<comment type="subcellular location">
    <subcellularLocation>
        <location evidence="1 7 8">Nucleus</location>
    </subcellularLocation>
</comment>
<feature type="compositionally biased region" description="Low complexity" evidence="9">
    <location>
        <begin position="121"/>
        <end position="143"/>
    </location>
</feature>
<dbReference type="InterPro" id="IPR020479">
    <property type="entry name" value="HD_metazoa"/>
</dbReference>
<dbReference type="InterPro" id="IPR009057">
    <property type="entry name" value="Homeodomain-like_sf"/>
</dbReference>
<dbReference type="GeneID" id="108672253"/>
<dbReference type="Proteomes" id="UP000694843">
    <property type="component" value="Unplaced"/>
</dbReference>
<accession>A0A8B7NNW1</accession>
<name>A0A8B7NNW1_HYAAZ</name>
<dbReference type="SUPFAM" id="SSF46689">
    <property type="entry name" value="Homeodomain-like"/>
    <property type="match status" value="1"/>
</dbReference>
<feature type="compositionally biased region" description="Low complexity" evidence="9">
    <location>
        <begin position="166"/>
        <end position="187"/>
    </location>
</feature>
<dbReference type="GO" id="GO:0005634">
    <property type="term" value="C:nucleus"/>
    <property type="evidence" value="ECO:0007669"/>
    <property type="project" value="UniProtKB-SubCell"/>
</dbReference>
<evidence type="ECO:0000256" key="7">
    <source>
        <dbReference type="PROSITE-ProRule" id="PRU00108"/>
    </source>
</evidence>
<dbReference type="PROSITE" id="PS50071">
    <property type="entry name" value="HOMEOBOX_2"/>
    <property type="match status" value="1"/>
</dbReference>
<evidence type="ECO:0000256" key="4">
    <source>
        <dbReference type="ARBA" id="ARBA00023155"/>
    </source>
</evidence>
<dbReference type="InterPro" id="IPR001356">
    <property type="entry name" value="HD"/>
</dbReference>
<evidence type="ECO:0000256" key="3">
    <source>
        <dbReference type="ARBA" id="ARBA00023125"/>
    </source>
</evidence>
<proteinExistence type="inferred from homology"/>
<dbReference type="PRINTS" id="PR00024">
    <property type="entry name" value="HOMEOBOX"/>
</dbReference>
<keyword evidence="11" id="KW-1185">Reference proteome</keyword>
<dbReference type="PROSITE" id="PS00027">
    <property type="entry name" value="HOMEOBOX_1"/>
    <property type="match status" value="1"/>
</dbReference>
<dbReference type="OMA" id="YDACPDE"/>
<dbReference type="SMART" id="SM00389">
    <property type="entry name" value="HOX"/>
    <property type="match status" value="1"/>
</dbReference>
<feature type="region of interest" description="Disordered" evidence="9">
    <location>
        <begin position="37"/>
        <end position="190"/>
    </location>
</feature>
<dbReference type="PANTHER" id="PTHR46294">
    <property type="entry name" value="SEGMENTATION PROTEIN EVEN-SKIPPED"/>
    <property type="match status" value="1"/>
</dbReference>
<organism evidence="11 12">
    <name type="scientific">Hyalella azteca</name>
    <name type="common">Amphipod</name>
    <dbReference type="NCBI Taxonomy" id="294128"/>
    <lineage>
        <taxon>Eukaryota</taxon>
        <taxon>Metazoa</taxon>
        <taxon>Ecdysozoa</taxon>
        <taxon>Arthropoda</taxon>
        <taxon>Crustacea</taxon>
        <taxon>Multicrustacea</taxon>
        <taxon>Malacostraca</taxon>
        <taxon>Eumalacostraca</taxon>
        <taxon>Peracarida</taxon>
        <taxon>Amphipoda</taxon>
        <taxon>Senticaudata</taxon>
        <taxon>Talitrida</taxon>
        <taxon>Talitroidea</taxon>
        <taxon>Hyalellidae</taxon>
        <taxon>Hyalella</taxon>
    </lineage>
</organism>
<keyword evidence="2" id="KW-0217">Developmental protein</keyword>
<dbReference type="Gene3D" id="1.10.10.60">
    <property type="entry name" value="Homeodomain-like"/>
    <property type="match status" value="1"/>
</dbReference>
<dbReference type="RefSeq" id="XP_018015383.1">
    <property type="nucleotide sequence ID" value="XM_018159894.2"/>
</dbReference>
<evidence type="ECO:0000259" key="10">
    <source>
        <dbReference type="PROSITE" id="PS50071"/>
    </source>
</evidence>
<protein>
    <submittedName>
        <fullName evidence="12">Homeobox even-skipped homolog protein 2</fullName>
    </submittedName>
</protein>
<evidence type="ECO:0000313" key="12">
    <source>
        <dbReference type="RefSeq" id="XP_018015383.1"/>
    </source>
</evidence>
<evidence type="ECO:0000256" key="8">
    <source>
        <dbReference type="RuleBase" id="RU000682"/>
    </source>
</evidence>
<dbReference type="GO" id="GO:0000981">
    <property type="term" value="F:DNA-binding transcription factor activity, RNA polymerase II-specific"/>
    <property type="evidence" value="ECO:0007669"/>
    <property type="project" value="InterPro"/>
</dbReference>
<keyword evidence="5 7" id="KW-0539">Nucleus</keyword>
<feature type="compositionally biased region" description="Pro residues" evidence="9">
    <location>
        <begin position="45"/>
        <end position="60"/>
    </location>
</feature>
<gene>
    <name evidence="12" type="primary">LOC108672253</name>
</gene>
<evidence type="ECO:0000256" key="6">
    <source>
        <dbReference type="ARBA" id="ARBA00038449"/>
    </source>
</evidence>
<evidence type="ECO:0000256" key="2">
    <source>
        <dbReference type="ARBA" id="ARBA00022473"/>
    </source>
</evidence>
<feature type="domain" description="Homeobox" evidence="10">
    <location>
        <begin position="189"/>
        <end position="249"/>
    </location>
</feature>
<evidence type="ECO:0000256" key="9">
    <source>
        <dbReference type="SAM" id="MobiDB-lite"/>
    </source>
</evidence>
<dbReference type="PANTHER" id="PTHR46294:SF4">
    <property type="entry name" value="SEGMENTATION PROTEIN EVEN-SKIPPED"/>
    <property type="match status" value="1"/>
</dbReference>
<dbReference type="CDD" id="cd00086">
    <property type="entry name" value="homeodomain"/>
    <property type="match status" value="1"/>
</dbReference>
<dbReference type="OrthoDB" id="6159439at2759"/>
<dbReference type="InterPro" id="IPR017970">
    <property type="entry name" value="Homeobox_CS"/>
</dbReference>
<feature type="region of interest" description="Disordered" evidence="9">
    <location>
        <begin position="352"/>
        <end position="373"/>
    </location>
</feature>
<dbReference type="InterPro" id="IPR052002">
    <property type="entry name" value="Even-skipped_HD"/>
</dbReference>
<evidence type="ECO:0000256" key="5">
    <source>
        <dbReference type="ARBA" id="ARBA00023242"/>
    </source>
</evidence>
<feature type="compositionally biased region" description="Polar residues" evidence="9">
    <location>
        <begin position="88"/>
        <end position="109"/>
    </location>
</feature>
<dbReference type="GO" id="GO:0000978">
    <property type="term" value="F:RNA polymerase II cis-regulatory region sequence-specific DNA binding"/>
    <property type="evidence" value="ECO:0007669"/>
    <property type="project" value="TreeGrafter"/>
</dbReference>
<sequence length="385" mass="42630">METQAPFPSYNLLNQAATRGPLMDPSLYHHQLHSFHQYPHHQPLGPTPSPPGSVSPPPSPYTSANTSGPLSERQLHPVRRSSGEPTECPSSSITATPEASPTVSNNIKDVNTKGRNTDTQSANSNVNSACNNNYSNRVTNSNNEKGKSFSQNSESSEVHSNPNEIQSPTSQATSPAASTQSNNNNQSVPDVRRYRTAFTKEQIAILENEFLKENYVSRPRRCELARELNLQEATIKVWFQNRRMKDKRQRMAVQFTYPDPITAYILHCATSNSAVPFPAPAFPHAVPFYQRFSPYHIGRPMQLMQPAYAPETALPALARPIPQPATALSHDNLEYFLSQHRQTSPVHVKATSPAISVSSSPPPTTPSSSPMHHKIFKPYMDIKTA</sequence>
<dbReference type="Pfam" id="PF00046">
    <property type="entry name" value="Homeodomain"/>
    <property type="match status" value="1"/>
</dbReference>
<evidence type="ECO:0000313" key="11">
    <source>
        <dbReference type="Proteomes" id="UP000694843"/>
    </source>
</evidence>
<feature type="DNA-binding region" description="Homeobox" evidence="7">
    <location>
        <begin position="191"/>
        <end position="250"/>
    </location>
</feature>
<feature type="compositionally biased region" description="Polar residues" evidence="9">
    <location>
        <begin position="148"/>
        <end position="165"/>
    </location>
</feature>
<reference evidence="12" key="1">
    <citation type="submission" date="2025-08" db="UniProtKB">
        <authorList>
            <consortium name="RefSeq"/>
        </authorList>
    </citation>
    <scope>IDENTIFICATION</scope>
    <source>
        <tissue evidence="12">Whole organism</tissue>
    </source>
</reference>
<dbReference type="KEGG" id="hazt:108672253"/>